<dbReference type="RefSeq" id="WP_068853639.1">
    <property type="nucleotide sequence ID" value="NZ_CP016294.1"/>
</dbReference>
<dbReference type="KEGG" id="srh:BAY15_2751"/>
<dbReference type="PANTHER" id="PTHR48111">
    <property type="entry name" value="REGULATOR OF RPOS"/>
    <property type="match status" value="1"/>
</dbReference>
<evidence type="ECO:0000256" key="4">
    <source>
        <dbReference type="ARBA" id="ARBA00023125"/>
    </source>
</evidence>
<feature type="domain" description="Response regulatory" evidence="8">
    <location>
        <begin position="2"/>
        <end position="117"/>
    </location>
</feature>
<keyword evidence="2" id="KW-0902">Two-component regulatory system</keyword>
<evidence type="ECO:0000256" key="7">
    <source>
        <dbReference type="PROSITE-ProRule" id="PRU01091"/>
    </source>
</evidence>
<dbReference type="GO" id="GO:0005829">
    <property type="term" value="C:cytosol"/>
    <property type="evidence" value="ECO:0007669"/>
    <property type="project" value="TreeGrafter"/>
</dbReference>
<dbReference type="EMBL" id="JAUTAS010000001">
    <property type="protein sequence ID" value="MDQ1107845.1"/>
    <property type="molecule type" value="Genomic_DNA"/>
</dbReference>
<dbReference type="GO" id="GO:0006355">
    <property type="term" value="P:regulation of DNA-templated transcription"/>
    <property type="evidence" value="ECO:0007669"/>
    <property type="project" value="InterPro"/>
</dbReference>
<dbReference type="InterPro" id="IPR011006">
    <property type="entry name" value="CheY-like_superfamily"/>
</dbReference>
<reference evidence="10" key="1">
    <citation type="submission" date="2023-07" db="EMBL/GenBank/DDBJ databases">
        <title>Functional and genomic diversity of the sorghum phyllosphere microbiome.</title>
        <authorList>
            <person name="Shade A."/>
        </authorList>
    </citation>
    <scope>NUCLEOTIDE SEQUENCE</scope>
    <source>
        <strain evidence="10">SORGH_AS_0457</strain>
    </source>
</reference>
<dbReference type="InterPro" id="IPR016032">
    <property type="entry name" value="Sig_transdc_resp-reg_C-effctor"/>
</dbReference>
<evidence type="ECO:0000256" key="6">
    <source>
        <dbReference type="PROSITE-ProRule" id="PRU00169"/>
    </source>
</evidence>
<gene>
    <name evidence="10" type="ORF">QE424_001004</name>
</gene>
<name>A0AAP5AI04_9GAMM</name>
<evidence type="ECO:0000256" key="2">
    <source>
        <dbReference type="ARBA" id="ARBA00023012"/>
    </source>
</evidence>
<dbReference type="CDD" id="cd17574">
    <property type="entry name" value="REC_OmpR"/>
    <property type="match status" value="1"/>
</dbReference>
<dbReference type="GO" id="GO:0032993">
    <property type="term" value="C:protein-DNA complex"/>
    <property type="evidence" value="ECO:0007669"/>
    <property type="project" value="TreeGrafter"/>
</dbReference>
<feature type="DNA-binding region" description="OmpR/PhoB-type" evidence="7">
    <location>
        <begin position="126"/>
        <end position="223"/>
    </location>
</feature>
<dbReference type="InterPro" id="IPR039420">
    <property type="entry name" value="WalR-like"/>
</dbReference>
<dbReference type="Proteomes" id="UP001226084">
    <property type="component" value="Unassembled WGS sequence"/>
</dbReference>
<dbReference type="InterPro" id="IPR036388">
    <property type="entry name" value="WH-like_DNA-bd_sf"/>
</dbReference>
<keyword evidence="4 7" id="KW-0238">DNA-binding</keyword>
<feature type="modified residue" description="4-aspartylphosphate" evidence="6">
    <location>
        <position position="51"/>
    </location>
</feature>
<dbReference type="SMART" id="SM00862">
    <property type="entry name" value="Trans_reg_C"/>
    <property type="match status" value="1"/>
</dbReference>
<dbReference type="GO" id="GO:0000976">
    <property type="term" value="F:transcription cis-regulatory region binding"/>
    <property type="evidence" value="ECO:0007669"/>
    <property type="project" value="TreeGrafter"/>
</dbReference>
<dbReference type="AlphaFoldDB" id="A0AAP5AI04"/>
<dbReference type="InterPro" id="IPR001789">
    <property type="entry name" value="Sig_transdc_resp-reg_receiver"/>
</dbReference>
<dbReference type="Gene3D" id="1.10.10.10">
    <property type="entry name" value="Winged helix-like DNA-binding domain superfamily/Winged helix DNA-binding domain"/>
    <property type="match status" value="1"/>
</dbReference>
<dbReference type="SMART" id="SM00448">
    <property type="entry name" value="REC"/>
    <property type="match status" value="1"/>
</dbReference>
<dbReference type="PROSITE" id="PS50110">
    <property type="entry name" value="RESPONSE_REGULATORY"/>
    <property type="match status" value="1"/>
</dbReference>
<evidence type="ECO:0000313" key="11">
    <source>
        <dbReference type="Proteomes" id="UP001226084"/>
    </source>
</evidence>
<dbReference type="GO" id="GO:0000156">
    <property type="term" value="F:phosphorelay response regulator activity"/>
    <property type="evidence" value="ECO:0007669"/>
    <property type="project" value="TreeGrafter"/>
</dbReference>
<dbReference type="Gene3D" id="3.40.50.2300">
    <property type="match status" value="1"/>
</dbReference>
<dbReference type="PANTHER" id="PTHR48111:SF22">
    <property type="entry name" value="REGULATOR OF RPOS"/>
    <property type="match status" value="1"/>
</dbReference>
<evidence type="ECO:0000256" key="1">
    <source>
        <dbReference type="ARBA" id="ARBA00022553"/>
    </source>
</evidence>
<evidence type="ECO:0000256" key="5">
    <source>
        <dbReference type="ARBA" id="ARBA00023163"/>
    </source>
</evidence>
<evidence type="ECO:0000259" key="8">
    <source>
        <dbReference type="PROSITE" id="PS50110"/>
    </source>
</evidence>
<accession>A0AAP5AI04</accession>
<evidence type="ECO:0000256" key="3">
    <source>
        <dbReference type="ARBA" id="ARBA00023015"/>
    </source>
</evidence>
<comment type="caution">
    <text evidence="10">The sequence shown here is derived from an EMBL/GenBank/DDBJ whole genome shotgun (WGS) entry which is preliminary data.</text>
</comment>
<keyword evidence="1 6" id="KW-0597">Phosphoprotein</keyword>
<feature type="domain" description="OmpR/PhoB-type" evidence="9">
    <location>
        <begin position="126"/>
        <end position="223"/>
    </location>
</feature>
<dbReference type="InterPro" id="IPR001867">
    <property type="entry name" value="OmpR/PhoB-type_DNA-bd"/>
</dbReference>
<evidence type="ECO:0000259" key="9">
    <source>
        <dbReference type="PROSITE" id="PS51755"/>
    </source>
</evidence>
<dbReference type="PROSITE" id="PS51755">
    <property type="entry name" value="OMPR_PHOB"/>
    <property type="match status" value="1"/>
</dbReference>
<keyword evidence="5" id="KW-0804">Transcription</keyword>
<keyword evidence="3" id="KW-0805">Transcription regulation</keyword>
<dbReference type="CDD" id="cd00383">
    <property type="entry name" value="trans_reg_C"/>
    <property type="match status" value="1"/>
</dbReference>
<dbReference type="SUPFAM" id="SSF52172">
    <property type="entry name" value="CheY-like"/>
    <property type="match status" value="1"/>
</dbReference>
<dbReference type="Pfam" id="PF00072">
    <property type="entry name" value="Response_reg"/>
    <property type="match status" value="1"/>
</dbReference>
<protein>
    <submittedName>
        <fullName evidence="10">DNA-binding response OmpR family regulator</fullName>
    </submittedName>
</protein>
<dbReference type="FunFam" id="1.10.10.10:FF:000058">
    <property type="entry name" value="DNA-binding response OmpR family regulator"/>
    <property type="match status" value="1"/>
</dbReference>
<organism evidence="10 11">
    <name type="scientific">Stenotrophomonas rhizophila</name>
    <dbReference type="NCBI Taxonomy" id="216778"/>
    <lineage>
        <taxon>Bacteria</taxon>
        <taxon>Pseudomonadati</taxon>
        <taxon>Pseudomonadota</taxon>
        <taxon>Gammaproteobacteria</taxon>
        <taxon>Lysobacterales</taxon>
        <taxon>Lysobacteraceae</taxon>
        <taxon>Stenotrophomonas</taxon>
    </lineage>
</organism>
<sequence>MRLLVIEDNRQLVANLFEYFEARGHVLDVAPDGVTGLHLAATQNYDALILDWMLPRMEGPDVLRRLRVEHGSEVPVIMLTARDELPDKIAGFRAGADDYLTKPFALPELEVRLEALRVRAQGRNPRKVLEVADLTLDLATLEAQRDGQALHLYPACRKLLEVLMRASPAAVTRQQLEFALWGDELPDGDLLRSHIYELRRSVDGPFQHKLIHTLPRVGYRLGAPATEGHDETA</sequence>
<dbReference type="Gene3D" id="6.10.250.690">
    <property type="match status" value="1"/>
</dbReference>
<evidence type="ECO:0000313" key="10">
    <source>
        <dbReference type="EMBL" id="MDQ1107845.1"/>
    </source>
</evidence>
<dbReference type="SUPFAM" id="SSF46894">
    <property type="entry name" value="C-terminal effector domain of the bipartite response regulators"/>
    <property type="match status" value="1"/>
</dbReference>
<proteinExistence type="predicted"/>
<dbReference type="Pfam" id="PF00486">
    <property type="entry name" value="Trans_reg_C"/>
    <property type="match status" value="1"/>
</dbReference>